<organism evidence="1 2">
    <name type="scientific">Kineosporia succinea</name>
    <dbReference type="NCBI Taxonomy" id="84632"/>
    <lineage>
        <taxon>Bacteria</taxon>
        <taxon>Bacillati</taxon>
        <taxon>Actinomycetota</taxon>
        <taxon>Actinomycetes</taxon>
        <taxon>Kineosporiales</taxon>
        <taxon>Kineosporiaceae</taxon>
        <taxon>Kineosporia</taxon>
    </lineage>
</organism>
<dbReference type="EMBL" id="JAUSQZ010000001">
    <property type="protein sequence ID" value="MDP9825352.1"/>
    <property type="molecule type" value="Genomic_DNA"/>
</dbReference>
<gene>
    <name evidence="1" type="ORF">J2S57_001101</name>
</gene>
<reference evidence="1 2" key="1">
    <citation type="submission" date="2023-07" db="EMBL/GenBank/DDBJ databases">
        <title>Sequencing the genomes of 1000 actinobacteria strains.</title>
        <authorList>
            <person name="Klenk H.-P."/>
        </authorList>
    </citation>
    <scope>NUCLEOTIDE SEQUENCE [LARGE SCALE GENOMIC DNA]</scope>
    <source>
        <strain evidence="1 2">DSM 44388</strain>
    </source>
</reference>
<evidence type="ECO:0000313" key="2">
    <source>
        <dbReference type="Proteomes" id="UP001235712"/>
    </source>
</evidence>
<name>A0ABT9NY47_9ACTN</name>
<sequence length="73" mass="7866">MHLVTGVSGLAGRAFGIVVFLEEALQQHEPAQACALGMPGVVEVSFSSFSRAIMYVVAETTRFEPTAYYRQAA</sequence>
<dbReference type="RefSeq" id="WP_307239044.1">
    <property type="nucleotide sequence ID" value="NZ_JAUSQZ010000001.1"/>
</dbReference>
<protein>
    <submittedName>
        <fullName evidence="1">Uncharacterized protein</fullName>
    </submittedName>
</protein>
<evidence type="ECO:0000313" key="1">
    <source>
        <dbReference type="EMBL" id="MDP9825352.1"/>
    </source>
</evidence>
<comment type="caution">
    <text evidence="1">The sequence shown here is derived from an EMBL/GenBank/DDBJ whole genome shotgun (WGS) entry which is preliminary data.</text>
</comment>
<proteinExistence type="predicted"/>
<accession>A0ABT9NY47</accession>
<keyword evidence="2" id="KW-1185">Reference proteome</keyword>
<dbReference type="Proteomes" id="UP001235712">
    <property type="component" value="Unassembled WGS sequence"/>
</dbReference>